<dbReference type="AlphaFoldDB" id="A0A6J3MG23"/>
<feature type="region of interest" description="Disordered" evidence="1">
    <location>
        <begin position="1"/>
        <end position="140"/>
    </location>
</feature>
<feature type="compositionally biased region" description="Polar residues" evidence="1">
    <location>
        <begin position="1"/>
        <end position="21"/>
    </location>
</feature>
<feature type="compositionally biased region" description="Low complexity" evidence="1">
    <location>
        <begin position="37"/>
        <end position="49"/>
    </location>
</feature>
<keyword evidence="2" id="KW-1185">Reference proteome</keyword>
<name>A0A6J3MG23_9PEZI</name>
<dbReference type="Proteomes" id="UP000504637">
    <property type="component" value="Unplaced"/>
</dbReference>
<protein>
    <submittedName>
        <fullName evidence="3">Uncharacterized protein</fullName>
    </submittedName>
</protein>
<feature type="region of interest" description="Disordered" evidence="1">
    <location>
        <begin position="171"/>
        <end position="212"/>
    </location>
</feature>
<gene>
    <name evidence="3" type="ORF">K489DRAFT_126006</name>
</gene>
<evidence type="ECO:0000256" key="1">
    <source>
        <dbReference type="SAM" id="MobiDB-lite"/>
    </source>
</evidence>
<dbReference type="RefSeq" id="XP_033463849.1">
    <property type="nucleotide sequence ID" value="XM_033599009.1"/>
</dbReference>
<feature type="compositionally biased region" description="Low complexity" evidence="1">
    <location>
        <begin position="107"/>
        <end position="140"/>
    </location>
</feature>
<reference evidence="3" key="2">
    <citation type="submission" date="2020-04" db="EMBL/GenBank/DDBJ databases">
        <authorList>
            <consortium name="NCBI Genome Project"/>
        </authorList>
    </citation>
    <scope>NUCLEOTIDE SEQUENCE</scope>
    <source>
        <strain evidence="3">CBS 342.82</strain>
    </source>
</reference>
<reference evidence="3" key="1">
    <citation type="submission" date="2020-01" db="EMBL/GenBank/DDBJ databases">
        <authorList>
            <consortium name="DOE Joint Genome Institute"/>
            <person name="Haridas S."/>
            <person name="Albert R."/>
            <person name="Binder M."/>
            <person name="Bloem J."/>
            <person name="Labutti K."/>
            <person name="Salamov A."/>
            <person name="Andreopoulos B."/>
            <person name="Baker S.E."/>
            <person name="Barry K."/>
            <person name="Bills G."/>
            <person name="Bluhm B.H."/>
            <person name="Cannon C."/>
            <person name="Castanera R."/>
            <person name="Culley D.E."/>
            <person name="Daum C."/>
            <person name="Ezra D."/>
            <person name="Gonzalez J.B."/>
            <person name="Henrissat B."/>
            <person name="Kuo A."/>
            <person name="Liang C."/>
            <person name="Lipzen A."/>
            <person name="Lutzoni F."/>
            <person name="Magnuson J."/>
            <person name="Mondo S."/>
            <person name="Nolan M."/>
            <person name="Ohm R."/>
            <person name="Pangilinan J."/>
            <person name="Park H.-J."/>
            <person name="Ramirez L."/>
            <person name="Alfaro M."/>
            <person name="Sun H."/>
            <person name="Tritt A."/>
            <person name="Yoshinaga Y."/>
            <person name="Zwiers L.-H."/>
            <person name="Turgeon B.G."/>
            <person name="Goodwin S.B."/>
            <person name="Spatafora J.W."/>
            <person name="Crous P.W."/>
            <person name="Grigoriev I.V."/>
        </authorList>
    </citation>
    <scope>NUCLEOTIDE SEQUENCE</scope>
    <source>
        <strain evidence="3">CBS 342.82</strain>
    </source>
</reference>
<evidence type="ECO:0000313" key="3">
    <source>
        <dbReference type="RefSeq" id="XP_033463849.1"/>
    </source>
</evidence>
<evidence type="ECO:0000313" key="2">
    <source>
        <dbReference type="Proteomes" id="UP000504637"/>
    </source>
</evidence>
<accession>A0A6J3MG23</accession>
<dbReference type="GeneID" id="54356808"/>
<proteinExistence type="predicted"/>
<reference evidence="3" key="3">
    <citation type="submission" date="2025-08" db="UniProtKB">
        <authorList>
            <consortium name="RefSeq"/>
        </authorList>
    </citation>
    <scope>IDENTIFICATION</scope>
    <source>
        <strain evidence="3">CBS 342.82</strain>
    </source>
</reference>
<sequence>MKAMTTTMAPSPYEATTPSIHSSKKYGPSSLRRVRFTTATSHPSSTSPHNLHRQQPPVTISSYYPSAEDPTDHRYSSHHHRSSIVEPHQPLPHCHYKQQPQQHPPTRHVSSSSTSSKASSRSTRSSTSTSNSTSTTDPTAAAPTCVCQCGNFFCFGGTRCHTNTRTTQSHQQETAKFPTRARMSPHRTHRNSYMPPPPPTTTTPAMFPPVDHLFTPEDYYRRTG</sequence>
<organism evidence="3">
    <name type="scientific">Dissoconium aciculare CBS 342.82</name>
    <dbReference type="NCBI Taxonomy" id="1314786"/>
    <lineage>
        <taxon>Eukaryota</taxon>
        <taxon>Fungi</taxon>
        <taxon>Dikarya</taxon>
        <taxon>Ascomycota</taxon>
        <taxon>Pezizomycotina</taxon>
        <taxon>Dothideomycetes</taxon>
        <taxon>Dothideomycetidae</taxon>
        <taxon>Mycosphaerellales</taxon>
        <taxon>Dissoconiaceae</taxon>
        <taxon>Dissoconium</taxon>
    </lineage>
</organism>